<name>A0ABT3L3Y6_9CYAN</name>
<reference evidence="1 2" key="1">
    <citation type="submission" date="2021-08" db="EMBL/GenBank/DDBJ databases">
        <title>Draft genome sequence of Spirulina subsalsa with high tolerance to salinity and hype-accumulation of phycocyanin.</title>
        <authorList>
            <person name="Pei H."/>
            <person name="Jiang L."/>
        </authorList>
    </citation>
    <scope>NUCLEOTIDE SEQUENCE [LARGE SCALE GENOMIC DNA]</scope>
    <source>
        <strain evidence="1 2">FACHB-351</strain>
    </source>
</reference>
<dbReference type="Pfam" id="PF05402">
    <property type="entry name" value="PqqD"/>
    <property type="match status" value="1"/>
</dbReference>
<evidence type="ECO:0000313" key="1">
    <source>
        <dbReference type="EMBL" id="MCW6036215.1"/>
    </source>
</evidence>
<protein>
    <submittedName>
        <fullName evidence="1">PqqD family protein</fullName>
    </submittedName>
</protein>
<dbReference type="Gene3D" id="1.10.10.1150">
    <property type="entry name" value="Coenzyme PQQ synthesis protein D (PqqD)"/>
    <property type="match status" value="1"/>
</dbReference>
<evidence type="ECO:0000313" key="2">
    <source>
        <dbReference type="Proteomes" id="UP001526426"/>
    </source>
</evidence>
<comment type="caution">
    <text evidence="1">The sequence shown here is derived from an EMBL/GenBank/DDBJ whole genome shotgun (WGS) entry which is preliminary data.</text>
</comment>
<dbReference type="InterPro" id="IPR041881">
    <property type="entry name" value="PqqD_sf"/>
</dbReference>
<proteinExistence type="predicted"/>
<organism evidence="1 2">
    <name type="scientific">Spirulina subsalsa FACHB-351</name>
    <dbReference type="NCBI Taxonomy" id="234711"/>
    <lineage>
        <taxon>Bacteria</taxon>
        <taxon>Bacillati</taxon>
        <taxon>Cyanobacteriota</taxon>
        <taxon>Cyanophyceae</taxon>
        <taxon>Spirulinales</taxon>
        <taxon>Spirulinaceae</taxon>
        <taxon>Spirulina</taxon>
    </lineage>
</organism>
<keyword evidence="2" id="KW-1185">Reference proteome</keyword>
<dbReference type="InterPro" id="IPR008792">
    <property type="entry name" value="PQQD"/>
</dbReference>
<sequence>MLTQRVTLAPDVLMQDLAGEAVLLNLNNEQYFGLDEIGTRMLEVLQESSSIAEASAVLVEEYDVDIERLKADLLKFVDELLAYELVEISEGET</sequence>
<dbReference type="Proteomes" id="UP001526426">
    <property type="component" value="Unassembled WGS sequence"/>
</dbReference>
<gene>
    <name evidence="1" type="ORF">K4A83_08010</name>
</gene>
<dbReference type="EMBL" id="JAIHOM010000031">
    <property type="protein sequence ID" value="MCW6036215.1"/>
    <property type="molecule type" value="Genomic_DNA"/>
</dbReference>
<accession>A0ABT3L3Y6</accession>